<reference evidence="2 3" key="1">
    <citation type="submission" date="2016-10" db="EMBL/GenBank/DDBJ databases">
        <authorList>
            <person name="de Groot N.N."/>
        </authorList>
    </citation>
    <scope>NUCLEOTIDE SEQUENCE [LARGE SCALE GENOMIC DNA]</scope>
    <source>
        <strain evidence="2 3">BS3655</strain>
    </source>
</reference>
<evidence type="ECO:0000313" key="2">
    <source>
        <dbReference type="EMBL" id="SEC73876.1"/>
    </source>
</evidence>
<organism evidence="2 3">
    <name type="scientific">Pseudomonas frederiksbergensis</name>
    <dbReference type="NCBI Taxonomy" id="104087"/>
    <lineage>
        <taxon>Bacteria</taxon>
        <taxon>Pseudomonadati</taxon>
        <taxon>Pseudomonadota</taxon>
        <taxon>Gammaproteobacteria</taxon>
        <taxon>Pseudomonadales</taxon>
        <taxon>Pseudomonadaceae</taxon>
        <taxon>Pseudomonas</taxon>
    </lineage>
</organism>
<protein>
    <recommendedName>
        <fullName evidence="1">Dermonecrotic toxin N-terminal domain-containing protein</fullName>
    </recommendedName>
</protein>
<gene>
    <name evidence="2" type="ORF">SAMN04490185_1998</name>
</gene>
<evidence type="ECO:0000259" key="1">
    <source>
        <dbReference type="Pfam" id="PF20178"/>
    </source>
</evidence>
<dbReference type="Proteomes" id="UP000183114">
    <property type="component" value="Unassembled WGS sequence"/>
</dbReference>
<proteinExistence type="predicted"/>
<dbReference type="EMBL" id="FNTF01000002">
    <property type="protein sequence ID" value="SEC73876.1"/>
    <property type="molecule type" value="Genomic_DNA"/>
</dbReference>
<dbReference type="Pfam" id="PF20178">
    <property type="entry name" value="ToxA_N"/>
    <property type="match status" value="1"/>
</dbReference>
<name>A0A1H4UYS6_9PSED</name>
<dbReference type="AlphaFoldDB" id="A0A1H4UYS6"/>
<evidence type="ECO:0000313" key="3">
    <source>
        <dbReference type="Proteomes" id="UP000183114"/>
    </source>
</evidence>
<feature type="domain" description="Dermonecrotic toxin N-terminal" evidence="1">
    <location>
        <begin position="49"/>
        <end position="271"/>
    </location>
</feature>
<sequence>MNSLFNADTLIASAKPWLDGISQEDRELYLAHEAWLVTRESELAKQLGHFSSLKDYARSIVNQNIKLEFGQDRDADEIVCNARYTFEVGGRKIEQEDTRTLTEQFIYGLYEEGQRAHLVFMGDELPAELNQQWFEEMMSADARAAYGAQFRSRYERQDVMQALKNVMSQRLLLSALAARHQGHINDKNFARIVSALYGDQAFTIDGVRLIDDTRALQHLILVARLDGQDGFLLYAPGSPGGQDWYELQNLQHVGIRVGEWTMDAKGRDYLTWQSHAVDREVIATYLKQVERLPSTWKGVSLVASPYKGAEVLTATIENIRAWRVAEEESRTPYAYRTASDAQRQNFARTRCELKALQVIATREGGFITYGKFCFDLIKQRIEQVLADRGERATVNPDRIFVSVSPQLGMTLTELISTETHFYADEQQTPWSYPRFTLEHDHPPISKLDIRDIAGWSRTLRPGEKYIEMLRSKHLDRSHPEGAFKRMVHLEVQRRQMKVGVMQERFNGRLTAEQYRQLMTVIENLEKIDTRTMSPMGEYPSDVRFSAMFKLHLREKLVVGVFVFRLIIGDRVEEFLYTPDAPDGRLIRPFSEFVSAVKKLKFGNYFYDRVRYKDQRVVRTYITDLEELGNFNEAPVLLRDSRVRDLGRSYDDLIYRTISDVDEKTESLDEIIFKLVFGAVEAAATVVSVVIPPVGIAMSVVLLTRSVLEGAEAYNDGDRATAAWHFLDALIELASLGKAGLSKGGATKLQKDFIGLLGDVYSVQKFYSQATGQQKLPLQALEVIQAILSDPQALDSKTRLL</sequence>
<accession>A0A1H4UYS6</accession>
<dbReference type="InterPro" id="IPR046673">
    <property type="entry name" value="ToxA_N"/>
</dbReference>